<dbReference type="EMBL" id="BKCF01000001">
    <property type="protein sequence ID" value="GEQ84724.1"/>
    <property type="molecule type" value="Genomic_DNA"/>
</dbReference>
<dbReference type="Pfam" id="PF24595">
    <property type="entry name" value="DUF7619"/>
    <property type="match status" value="1"/>
</dbReference>
<dbReference type="InterPro" id="IPR055353">
    <property type="entry name" value="DUF7619"/>
</dbReference>
<feature type="domain" description="Secretion system C-terminal sorting" evidence="2">
    <location>
        <begin position="821"/>
        <end position="882"/>
    </location>
</feature>
<dbReference type="SUPFAM" id="SSF52058">
    <property type="entry name" value="L domain-like"/>
    <property type="match status" value="2"/>
</dbReference>
<reference evidence="4 5" key="1">
    <citation type="submission" date="2019-08" db="EMBL/GenBank/DDBJ databases">
        <title>Ulvibacter marinistellae sp. nov., isolated from a starfish, Patiria pectinifera.</title>
        <authorList>
            <person name="Kawano K."/>
            <person name="Ushijima N."/>
            <person name="Kihara M."/>
            <person name="Itoh H."/>
        </authorList>
    </citation>
    <scope>NUCLEOTIDE SEQUENCE [LARGE SCALE GENOMIC DNA]</scope>
    <source>
        <strain evidence="4 5">KK4</strain>
    </source>
</reference>
<name>A0A5J4FUM9_9FLAO</name>
<dbReference type="Proteomes" id="UP000326994">
    <property type="component" value="Unassembled WGS sequence"/>
</dbReference>
<organism evidence="4 5">
    <name type="scientific">Patiriisocius marinistellae</name>
    <dbReference type="NCBI Taxonomy" id="2494560"/>
    <lineage>
        <taxon>Bacteria</taxon>
        <taxon>Pseudomonadati</taxon>
        <taxon>Bacteroidota</taxon>
        <taxon>Flavobacteriia</taxon>
        <taxon>Flavobacteriales</taxon>
        <taxon>Flavobacteriaceae</taxon>
        <taxon>Patiriisocius</taxon>
    </lineage>
</organism>
<dbReference type="InterPro" id="IPR001611">
    <property type="entry name" value="Leu-rich_rpt"/>
</dbReference>
<evidence type="ECO:0000259" key="2">
    <source>
        <dbReference type="Pfam" id="PF18962"/>
    </source>
</evidence>
<evidence type="ECO:0000313" key="4">
    <source>
        <dbReference type="EMBL" id="GEQ84724.1"/>
    </source>
</evidence>
<dbReference type="NCBIfam" id="TIGR04183">
    <property type="entry name" value="Por_Secre_tail"/>
    <property type="match status" value="1"/>
</dbReference>
<dbReference type="PANTHER" id="PTHR46433">
    <property type="entry name" value="ANK_REP_REGION DOMAIN-CONTAINING PROTEIN-RELATED"/>
    <property type="match status" value="1"/>
</dbReference>
<dbReference type="AlphaFoldDB" id="A0A5J4FUM9"/>
<protein>
    <submittedName>
        <fullName evidence="4">Uncharacterized protein</fullName>
    </submittedName>
</protein>
<dbReference type="Pfam" id="PF18962">
    <property type="entry name" value="Por_Secre_tail"/>
    <property type="match status" value="1"/>
</dbReference>
<accession>A0A5J4FUM9</accession>
<evidence type="ECO:0000256" key="1">
    <source>
        <dbReference type="ARBA" id="ARBA00022729"/>
    </source>
</evidence>
<keyword evidence="5" id="KW-1185">Reference proteome</keyword>
<sequence>MNIPDVNFKNALLNFNPPIDTNGDGEIQVSEAENFADFQLRLNQGGISDLTGLEAFINLKNLRIQNNGINEINLTALVSLEIFFLNDENVQNIILPNSLNLKYIGFQRSNLTELDLSNYINLETIVFLGNSINPVLTNLEIPNTSSLKTLNVWWTLIDDFDIENLTSLETFISLSNPNITSLDVSSLFNLTKIQIVGNSITEFNVNTLINLEELSISSNNLSSIDVSENNELKILKIGNQEINTVDISNLTLLEQFFFNSNDLTTVDVSNNTNLKVLSLVDTNLATIDLSSNVNLERLILSDTSLSELDLSNNPLINELEINNLNIPFLDIDNLTLLDYFECNNTSLSTIDLSQNINLSEISLNNSEFENLDFSNNINISQISVDGSLDLNSMNLKNTTLENLNITAQNNPNLNFICVDDVNEATAQNWNIPPFTSFVEDCSLADGELNRIEGTVTYDANGNNCGAGSYGVANYLLNATDGVSNFANSSNENGEYEITVSENTYITQVLGLPPYFDTNPATATNTFVGFDQTQTADFCVQPNTTANDLTVAIFPINAARPGFEAQYEIVYENVGTTTLTGDVTVAFSDVQVDFVESAPSPTGQTTSTLTFNVGTLVPFQEGTIEATFLLEQPPVNESGDVLPFTVTISPTAGDATPEDNEFYFPQVIVNSFDPNDKTCVQGHQILVEDADQYLHYIVRFQNLGTASAINVRVVDVLDELLDFSTFRVLTASHDMETTLIEGQIDFIFDNINLPAEINDPEGSNGYVTFKIKPLPGIILGDEVNNRADIYFDFNPPVLTNVTSTTYVDELGIEDNLLNDVIIYPNPTQTKFNIQTAFAIESLQILNTLGQEIKTAQISADGKVVDVSSLAAGMYFIKVTTAQGTGVFQVLKE</sequence>
<dbReference type="Gene3D" id="3.80.10.10">
    <property type="entry name" value="Ribonuclease Inhibitor"/>
    <property type="match status" value="2"/>
</dbReference>
<proteinExistence type="predicted"/>
<dbReference type="InterPro" id="IPR026444">
    <property type="entry name" value="Secre_tail"/>
</dbReference>
<dbReference type="PANTHER" id="PTHR46433:SF1">
    <property type="entry name" value="ANKYRIN REPEAT-CONTAINING PROTEIN"/>
    <property type="match status" value="1"/>
</dbReference>
<comment type="caution">
    <text evidence="4">The sequence shown here is derived from an EMBL/GenBank/DDBJ whole genome shotgun (WGS) entry which is preliminary data.</text>
</comment>
<dbReference type="PROSITE" id="PS51450">
    <property type="entry name" value="LRR"/>
    <property type="match status" value="2"/>
</dbReference>
<evidence type="ECO:0000313" key="5">
    <source>
        <dbReference type="Proteomes" id="UP000326994"/>
    </source>
</evidence>
<keyword evidence="1" id="KW-0732">Signal</keyword>
<gene>
    <name evidence="4" type="ORF">ULMS_02320</name>
</gene>
<dbReference type="InterPro" id="IPR032675">
    <property type="entry name" value="LRR_dom_sf"/>
</dbReference>
<evidence type="ECO:0000259" key="3">
    <source>
        <dbReference type="Pfam" id="PF24595"/>
    </source>
</evidence>
<feature type="domain" description="DUF7619" evidence="3">
    <location>
        <begin position="672"/>
        <end position="804"/>
    </location>
</feature>